<dbReference type="PROSITE" id="PS51419">
    <property type="entry name" value="RAB"/>
    <property type="match status" value="1"/>
</dbReference>
<dbReference type="GO" id="GO:0007165">
    <property type="term" value="P:signal transduction"/>
    <property type="evidence" value="ECO:0007669"/>
    <property type="project" value="InterPro"/>
</dbReference>
<dbReference type="SMART" id="SM00173">
    <property type="entry name" value="RAS"/>
    <property type="match status" value="1"/>
</dbReference>
<dbReference type="InterPro" id="IPR027417">
    <property type="entry name" value="P-loop_NTPase"/>
</dbReference>
<evidence type="ECO:0000256" key="1">
    <source>
        <dbReference type="ARBA" id="ARBA00022741"/>
    </source>
</evidence>
<dbReference type="Proteomes" id="UP001146793">
    <property type="component" value="Unassembled WGS sequence"/>
</dbReference>
<sequence length="204" mass="22706">MATNQEKHTIVLLGGGSVGKSCLTIQYLQGRFVQDYDPTVEESYTKITVIDNKPATLQLFDTAGQTEFRTVENLHVQKGDAFLLVFSLTSRTSFAAIRKIHDRIKKIKETSVPILVVGNKSDLTSERLISREGAEEAAKKMGIPYLETSAKTGENVTESFERLVRLLRGGSSKRRDNKHDERKKKRNNSTDIPTDNGSGCCTII</sequence>
<dbReference type="CDD" id="cd00876">
    <property type="entry name" value="Ras"/>
    <property type="match status" value="1"/>
</dbReference>
<feature type="region of interest" description="Disordered" evidence="3">
    <location>
        <begin position="171"/>
        <end position="198"/>
    </location>
</feature>
<dbReference type="Gene3D" id="3.40.50.300">
    <property type="entry name" value="P-loop containing nucleotide triphosphate hydrolases"/>
    <property type="match status" value="1"/>
</dbReference>
<dbReference type="InterPro" id="IPR020849">
    <property type="entry name" value="Small_GTPase_Ras-type"/>
</dbReference>
<accession>A0AAV7YE86</accession>
<dbReference type="GO" id="GO:0003924">
    <property type="term" value="F:GTPase activity"/>
    <property type="evidence" value="ECO:0007669"/>
    <property type="project" value="InterPro"/>
</dbReference>
<dbReference type="EMBL" id="JANTQA010000060">
    <property type="protein sequence ID" value="KAJ3428112.1"/>
    <property type="molecule type" value="Genomic_DNA"/>
</dbReference>
<dbReference type="SMART" id="SM00175">
    <property type="entry name" value="RAB"/>
    <property type="match status" value="1"/>
</dbReference>
<dbReference type="GO" id="GO:0005525">
    <property type="term" value="F:GTP binding"/>
    <property type="evidence" value="ECO:0007669"/>
    <property type="project" value="UniProtKB-KW"/>
</dbReference>
<protein>
    <submittedName>
        <fullName evidence="4">Ras-like protein</fullName>
    </submittedName>
</protein>
<keyword evidence="2" id="KW-0342">GTP-binding</keyword>
<keyword evidence="1" id="KW-0547">Nucleotide-binding</keyword>
<evidence type="ECO:0000256" key="2">
    <source>
        <dbReference type="ARBA" id="ARBA00023134"/>
    </source>
</evidence>
<dbReference type="FunFam" id="3.40.50.300:FF:001423">
    <property type="entry name" value="Ras family GTPase"/>
    <property type="match status" value="1"/>
</dbReference>
<comment type="caution">
    <text evidence="4">The sequence shown here is derived from an EMBL/GenBank/DDBJ whole genome shotgun (WGS) entry which is preliminary data.</text>
</comment>
<dbReference type="PROSITE" id="PS51420">
    <property type="entry name" value="RHO"/>
    <property type="match status" value="1"/>
</dbReference>
<dbReference type="Pfam" id="PF00071">
    <property type="entry name" value="Ras"/>
    <property type="match status" value="1"/>
</dbReference>
<dbReference type="PRINTS" id="PR00449">
    <property type="entry name" value="RASTRNSFRMNG"/>
</dbReference>
<dbReference type="SUPFAM" id="SSF52540">
    <property type="entry name" value="P-loop containing nucleoside triphosphate hydrolases"/>
    <property type="match status" value="1"/>
</dbReference>
<dbReference type="SMART" id="SM00174">
    <property type="entry name" value="RHO"/>
    <property type="match status" value="1"/>
</dbReference>
<name>A0AAV7YE86_9EUKA</name>
<evidence type="ECO:0000256" key="3">
    <source>
        <dbReference type="SAM" id="MobiDB-lite"/>
    </source>
</evidence>
<evidence type="ECO:0000313" key="5">
    <source>
        <dbReference type="Proteomes" id="UP001146793"/>
    </source>
</evidence>
<dbReference type="AlphaFoldDB" id="A0AAV7YE86"/>
<dbReference type="GO" id="GO:0016020">
    <property type="term" value="C:membrane"/>
    <property type="evidence" value="ECO:0007669"/>
    <property type="project" value="InterPro"/>
</dbReference>
<gene>
    <name evidence="4" type="ORF">M0812_25744</name>
</gene>
<feature type="compositionally biased region" description="Polar residues" evidence="3">
    <location>
        <begin position="189"/>
        <end position="198"/>
    </location>
</feature>
<dbReference type="NCBIfam" id="TIGR00231">
    <property type="entry name" value="small_GTP"/>
    <property type="match status" value="1"/>
</dbReference>
<dbReference type="PANTHER" id="PTHR24070">
    <property type="entry name" value="RAS, DI-RAS, AND RHEB FAMILY MEMBERS OF SMALL GTPASE SUPERFAMILY"/>
    <property type="match status" value="1"/>
</dbReference>
<dbReference type="PROSITE" id="PS51421">
    <property type="entry name" value="RAS"/>
    <property type="match status" value="1"/>
</dbReference>
<evidence type="ECO:0000313" key="4">
    <source>
        <dbReference type="EMBL" id="KAJ3428112.1"/>
    </source>
</evidence>
<dbReference type="InterPro" id="IPR001806">
    <property type="entry name" value="Small_GTPase"/>
</dbReference>
<organism evidence="4 5">
    <name type="scientific">Anaeramoeba flamelloides</name>
    <dbReference type="NCBI Taxonomy" id="1746091"/>
    <lineage>
        <taxon>Eukaryota</taxon>
        <taxon>Metamonada</taxon>
        <taxon>Anaeramoebidae</taxon>
        <taxon>Anaeramoeba</taxon>
    </lineage>
</organism>
<reference evidence="4" key="1">
    <citation type="submission" date="2022-08" db="EMBL/GenBank/DDBJ databases">
        <title>Novel sulphate-reducing endosymbionts in the free-living metamonad Anaeramoeba.</title>
        <authorList>
            <person name="Jerlstrom-Hultqvist J."/>
            <person name="Cepicka I."/>
            <person name="Gallot-Lavallee L."/>
            <person name="Salas-Leiva D."/>
            <person name="Curtis B.A."/>
            <person name="Zahonova K."/>
            <person name="Pipaliya S."/>
            <person name="Dacks J."/>
            <person name="Roger A.J."/>
        </authorList>
    </citation>
    <scope>NUCLEOTIDE SEQUENCE</scope>
    <source>
        <strain evidence="4">Busselton2</strain>
    </source>
</reference>
<dbReference type="InterPro" id="IPR005225">
    <property type="entry name" value="Small_GTP-bd"/>
</dbReference>
<proteinExistence type="predicted"/>